<keyword evidence="2" id="KW-0547">Nucleotide-binding</keyword>
<protein>
    <submittedName>
        <fullName evidence="5">Adenosine synthase A</fullName>
    </submittedName>
</protein>
<sequence>MKIYFTSDTHGHYFPTDYMDKEKKAVGLLAMEHGRLKDENTLLMDAGDTLQGSPFAYYRQLDNDSKTAGIIASKLSYDYITLGNHDFNYGYDYLKNYVNNFSGKVICSNLEDLRGELKNVYPYYITEVEGKKIGIVGAVTDWVNVWEQEKNKEGYRINKVLESVKKAYENIKDCDYRICIYHGGMEFDINTFETVEKTDENVSGKMADIMDLDLILTGHQHRLIPYVKYKNTVMVQPGSHASKYLELDIDLDTKDVNVKVCDFTSDIYEDKWEEELKLESETQEKLDKKITTLDKSYLPEDRLSMAINGSSLADFINQIQLDASKADVSVVSFANEISGFSKDVTMREVLNTYKFSNTLKVFEIDVKTLKKAIEHNYEFVVFENGEFKINDRFINPKLELYNFDFFGGITFDIDLKSNDKKVSNIYLNSIKLDDSEILKIVMNSYRATGIAGFDMYKNLKLVKEINTEMTDIIIEYLKRMEN</sequence>
<dbReference type="Pfam" id="PF00149">
    <property type="entry name" value="Metallophos"/>
    <property type="match status" value="1"/>
</dbReference>
<proteinExistence type="inferred from homology"/>
<dbReference type="PANTHER" id="PTHR11575:SF6">
    <property type="entry name" value="2',3'-CYCLIC-NUCLEOTIDE 2'-PHOSPHODIESTERASE_3'-NUCLEOTIDASE"/>
    <property type="match status" value="1"/>
</dbReference>
<evidence type="ECO:0000256" key="2">
    <source>
        <dbReference type="RuleBase" id="RU362119"/>
    </source>
</evidence>
<dbReference type="GO" id="GO:0009166">
    <property type="term" value="P:nucleotide catabolic process"/>
    <property type="evidence" value="ECO:0007669"/>
    <property type="project" value="InterPro"/>
</dbReference>
<dbReference type="GO" id="GO:0000166">
    <property type="term" value="F:nucleotide binding"/>
    <property type="evidence" value="ECO:0007669"/>
    <property type="project" value="UniProtKB-KW"/>
</dbReference>
<dbReference type="SUPFAM" id="SSF56300">
    <property type="entry name" value="Metallo-dependent phosphatases"/>
    <property type="match status" value="1"/>
</dbReference>
<comment type="similarity">
    <text evidence="2">Belongs to the 5'-nucleotidase family.</text>
</comment>
<keyword evidence="2" id="KW-0378">Hydrolase</keyword>
<dbReference type="Gene3D" id="3.60.21.10">
    <property type="match status" value="1"/>
</dbReference>
<dbReference type="GO" id="GO:0030288">
    <property type="term" value="C:outer membrane-bounded periplasmic space"/>
    <property type="evidence" value="ECO:0007669"/>
    <property type="project" value="TreeGrafter"/>
</dbReference>
<gene>
    <name evidence="5" type="ORF">OMES3154_01204</name>
</gene>
<dbReference type="InterPro" id="IPR008334">
    <property type="entry name" value="5'-Nucleotdase_C"/>
</dbReference>
<evidence type="ECO:0000259" key="3">
    <source>
        <dbReference type="Pfam" id="PF00149"/>
    </source>
</evidence>
<dbReference type="Pfam" id="PF02872">
    <property type="entry name" value="5_nucleotid_C"/>
    <property type="match status" value="1"/>
</dbReference>
<dbReference type="InterPro" id="IPR004843">
    <property type="entry name" value="Calcineurin-like_PHP"/>
</dbReference>
<dbReference type="RefSeq" id="WP_156683874.1">
    <property type="nucleotide sequence ID" value="NZ_CABWIB010000001.1"/>
</dbReference>
<dbReference type="InterPro" id="IPR006179">
    <property type="entry name" value="5_nucleotidase/apyrase"/>
</dbReference>
<organism evidence="5 6">
    <name type="scientific">Oceanivirga miroungae</name>
    <dbReference type="NCBI Taxonomy" id="1130046"/>
    <lineage>
        <taxon>Bacteria</taxon>
        <taxon>Fusobacteriati</taxon>
        <taxon>Fusobacteriota</taxon>
        <taxon>Fusobacteriia</taxon>
        <taxon>Fusobacteriales</taxon>
        <taxon>Leptotrichiaceae</taxon>
        <taxon>Oceanivirga</taxon>
    </lineage>
</organism>
<dbReference type="Proteomes" id="UP000419017">
    <property type="component" value="Unassembled WGS sequence"/>
</dbReference>
<name>A0A6I8M7N7_9FUSO</name>
<dbReference type="PANTHER" id="PTHR11575">
    <property type="entry name" value="5'-NUCLEOTIDASE-RELATED"/>
    <property type="match status" value="1"/>
</dbReference>
<keyword evidence="6" id="KW-1185">Reference proteome</keyword>
<evidence type="ECO:0000256" key="1">
    <source>
        <dbReference type="ARBA" id="ARBA00022729"/>
    </source>
</evidence>
<evidence type="ECO:0000313" key="5">
    <source>
        <dbReference type="EMBL" id="VWL85919.1"/>
    </source>
</evidence>
<dbReference type="Gene3D" id="3.90.780.10">
    <property type="entry name" value="5'-Nucleotidase, C-terminal domain"/>
    <property type="match status" value="1"/>
</dbReference>
<dbReference type="SUPFAM" id="SSF55816">
    <property type="entry name" value="5'-nucleotidase (syn. UDP-sugar hydrolase), C-terminal domain"/>
    <property type="match status" value="1"/>
</dbReference>
<keyword evidence="1" id="KW-0732">Signal</keyword>
<evidence type="ECO:0000259" key="4">
    <source>
        <dbReference type="Pfam" id="PF02872"/>
    </source>
</evidence>
<dbReference type="GO" id="GO:0016787">
    <property type="term" value="F:hydrolase activity"/>
    <property type="evidence" value="ECO:0007669"/>
    <property type="project" value="UniProtKB-KW"/>
</dbReference>
<dbReference type="PRINTS" id="PR01607">
    <property type="entry name" value="APYRASEFAMLY"/>
</dbReference>
<accession>A0A6I8M7N7</accession>
<dbReference type="InterPro" id="IPR036907">
    <property type="entry name" value="5'-Nucleotdase_C_sf"/>
</dbReference>
<feature type="domain" description="5'-Nucleotidase C-terminal" evidence="4">
    <location>
        <begin position="307"/>
        <end position="457"/>
    </location>
</feature>
<dbReference type="InterPro" id="IPR029052">
    <property type="entry name" value="Metallo-depent_PP-like"/>
</dbReference>
<evidence type="ECO:0000313" key="6">
    <source>
        <dbReference type="Proteomes" id="UP000419017"/>
    </source>
</evidence>
<dbReference type="EMBL" id="CABWIB010000001">
    <property type="protein sequence ID" value="VWL85919.1"/>
    <property type="molecule type" value="Genomic_DNA"/>
</dbReference>
<feature type="domain" description="Calcineurin-like phosphoesterase" evidence="3">
    <location>
        <begin position="1"/>
        <end position="222"/>
    </location>
</feature>
<dbReference type="AlphaFoldDB" id="A0A6I8M7N7"/>
<reference evidence="5 6" key="1">
    <citation type="submission" date="2019-10" db="EMBL/GenBank/DDBJ databases">
        <authorList>
            <person name="Blom J."/>
        </authorList>
    </citation>
    <scope>NUCLEOTIDE SEQUENCE [LARGE SCALE GENOMIC DNA]</scope>
    <source>
        <strain evidence="5 6">ES3154-GLU</strain>
    </source>
</reference>